<dbReference type="SMART" id="SM00220">
    <property type="entry name" value="S_TKc"/>
    <property type="match status" value="1"/>
</dbReference>
<sequence length="516" mass="57461">MSAPINDGDDDKEINVSSTAKLTDIVDLSDWSGVGKGFRIVFDNGESVPLKPGRFLGRGVAGEVYETTIRGVRVANKRIIIRRKVGEKLKREVEILKEITHIHIVKIVGAYTQGQNLSLLSHPVALCDLETFFEDVEGYWSASKSGSVSEYHTASLARLKGLDYFHSTPSRNKATPVYSRIACITSAIAYLHESKVKHKDLKPSNILLSQNGIWLAGFGSALDYSLLEDDMDDYARVAPRYCAPEVAARKPNGRAADIFQLGCILLEIVTLHEHGSLDPIRQHQPLDPSFYVHLDRTNDWLAGLSTDMPIRLEIRDMLSVDPNMRPTATELLARFAGRDRPEMSEAPGIFRNCCRKSLLPPEPHLFGDAEAPGTSTLSQSSRDIFDDSLNSMRSQPPPSIFDSVNLNNKPYPSTLGTSDDAMKPEPEVIHDHRDDDDTESTYSTISSSNHTEVGYVEIFAHRLIHELKVEMKVEGALDVQPSVLDEMLKAFAGRLHEESVSPFQWEASATLHRKRE</sequence>
<evidence type="ECO:0000256" key="9">
    <source>
        <dbReference type="SAM" id="MobiDB-lite"/>
    </source>
</evidence>
<evidence type="ECO:0000313" key="11">
    <source>
        <dbReference type="EMBL" id="KAF2820293.1"/>
    </source>
</evidence>
<dbReference type="Proteomes" id="UP000799424">
    <property type="component" value="Unassembled WGS sequence"/>
</dbReference>
<protein>
    <recommendedName>
        <fullName evidence="1">non-specific serine/threonine protein kinase</fullName>
        <ecNumber evidence="1">2.7.11.1</ecNumber>
    </recommendedName>
</protein>
<dbReference type="EMBL" id="MU006241">
    <property type="protein sequence ID" value="KAF2820293.1"/>
    <property type="molecule type" value="Genomic_DNA"/>
</dbReference>
<dbReference type="EC" id="2.7.11.1" evidence="1"/>
<comment type="catalytic activity">
    <reaction evidence="8">
        <text>L-seryl-[protein] + ATP = O-phospho-L-seryl-[protein] + ADP + H(+)</text>
        <dbReference type="Rhea" id="RHEA:17989"/>
        <dbReference type="Rhea" id="RHEA-COMP:9863"/>
        <dbReference type="Rhea" id="RHEA-COMP:11604"/>
        <dbReference type="ChEBI" id="CHEBI:15378"/>
        <dbReference type="ChEBI" id="CHEBI:29999"/>
        <dbReference type="ChEBI" id="CHEBI:30616"/>
        <dbReference type="ChEBI" id="CHEBI:83421"/>
        <dbReference type="ChEBI" id="CHEBI:456216"/>
        <dbReference type="EC" id="2.7.11.1"/>
    </reaction>
</comment>
<comment type="catalytic activity">
    <reaction evidence="7">
        <text>L-threonyl-[protein] + ATP = O-phospho-L-threonyl-[protein] + ADP + H(+)</text>
        <dbReference type="Rhea" id="RHEA:46608"/>
        <dbReference type="Rhea" id="RHEA-COMP:11060"/>
        <dbReference type="Rhea" id="RHEA-COMP:11605"/>
        <dbReference type="ChEBI" id="CHEBI:15378"/>
        <dbReference type="ChEBI" id="CHEBI:30013"/>
        <dbReference type="ChEBI" id="CHEBI:30616"/>
        <dbReference type="ChEBI" id="CHEBI:61977"/>
        <dbReference type="ChEBI" id="CHEBI:456216"/>
        <dbReference type="EC" id="2.7.11.1"/>
    </reaction>
</comment>
<evidence type="ECO:0000256" key="1">
    <source>
        <dbReference type="ARBA" id="ARBA00012513"/>
    </source>
</evidence>
<feature type="domain" description="Protein kinase" evidence="10">
    <location>
        <begin position="50"/>
        <end position="343"/>
    </location>
</feature>
<dbReference type="PROSITE" id="PS50011">
    <property type="entry name" value="PROTEIN_KINASE_DOM"/>
    <property type="match status" value="1"/>
</dbReference>
<dbReference type="AlphaFoldDB" id="A0A6A6ZHS1"/>
<dbReference type="InterPro" id="IPR050660">
    <property type="entry name" value="NEK_Ser/Thr_kinase"/>
</dbReference>
<organism evidence="11 12">
    <name type="scientific">Ophiobolus disseminans</name>
    <dbReference type="NCBI Taxonomy" id="1469910"/>
    <lineage>
        <taxon>Eukaryota</taxon>
        <taxon>Fungi</taxon>
        <taxon>Dikarya</taxon>
        <taxon>Ascomycota</taxon>
        <taxon>Pezizomycotina</taxon>
        <taxon>Dothideomycetes</taxon>
        <taxon>Pleosporomycetidae</taxon>
        <taxon>Pleosporales</taxon>
        <taxon>Pleosporineae</taxon>
        <taxon>Phaeosphaeriaceae</taxon>
        <taxon>Ophiobolus</taxon>
    </lineage>
</organism>
<evidence type="ECO:0000259" key="10">
    <source>
        <dbReference type="PROSITE" id="PS50011"/>
    </source>
</evidence>
<dbReference type="CDD" id="cd00180">
    <property type="entry name" value="PKc"/>
    <property type="match status" value="1"/>
</dbReference>
<name>A0A6A6ZHS1_9PLEO</name>
<evidence type="ECO:0000256" key="4">
    <source>
        <dbReference type="ARBA" id="ARBA00022741"/>
    </source>
</evidence>
<evidence type="ECO:0000256" key="8">
    <source>
        <dbReference type="ARBA" id="ARBA00048679"/>
    </source>
</evidence>
<dbReference type="InterPro" id="IPR000719">
    <property type="entry name" value="Prot_kinase_dom"/>
</dbReference>
<dbReference type="OrthoDB" id="4062651at2759"/>
<keyword evidence="2" id="KW-0723">Serine/threonine-protein kinase</keyword>
<dbReference type="Gene3D" id="3.30.200.20">
    <property type="entry name" value="Phosphorylase Kinase, domain 1"/>
    <property type="match status" value="1"/>
</dbReference>
<keyword evidence="6" id="KW-0067">ATP-binding</keyword>
<evidence type="ECO:0000256" key="6">
    <source>
        <dbReference type="ARBA" id="ARBA00022840"/>
    </source>
</evidence>
<dbReference type="GO" id="GO:0005634">
    <property type="term" value="C:nucleus"/>
    <property type="evidence" value="ECO:0007669"/>
    <property type="project" value="TreeGrafter"/>
</dbReference>
<keyword evidence="5 11" id="KW-0418">Kinase</keyword>
<evidence type="ECO:0000256" key="5">
    <source>
        <dbReference type="ARBA" id="ARBA00022777"/>
    </source>
</evidence>
<keyword evidence="4" id="KW-0547">Nucleotide-binding</keyword>
<dbReference type="InterPro" id="IPR008271">
    <property type="entry name" value="Ser/Thr_kinase_AS"/>
</dbReference>
<dbReference type="Pfam" id="PF00069">
    <property type="entry name" value="Pkinase"/>
    <property type="match status" value="2"/>
</dbReference>
<dbReference type="PANTHER" id="PTHR43671:SF98">
    <property type="entry name" value="SERINE_THREONINE-PROTEIN KINASE NEK11"/>
    <property type="match status" value="1"/>
</dbReference>
<dbReference type="PANTHER" id="PTHR43671">
    <property type="entry name" value="SERINE/THREONINE-PROTEIN KINASE NEK"/>
    <property type="match status" value="1"/>
</dbReference>
<gene>
    <name evidence="11" type="ORF">CC86DRAFT_119288</name>
</gene>
<dbReference type="InterPro" id="IPR011009">
    <property type="entry name" value="Kinase-like_dom_sf"/>
</dbReference>
<feature type="compositionally biased region" description="Polar residues" evidence="9">
    <location>
        <begin position="402"/>
        <end position="417"/>
    </location>
</feature>
<evidence type="ECO:0000256" key="2">
    <source>
        <dbReference type="ARBA" id="ARBA00022527"/>
    </source>
</evidence>
<proteinExistence type="predicted"/>
<feature type="region of interest" description="Disordered" evidence="9">
    <location>
        <begin position="387"/>
        <end position="423"/>
    </location>
</feature>
<keyword evidence="3" id="KW-0808">Transferase</keyword>
<dbReference type="SUPFAM" id="SSF56112">
    <property type="entry name" value="Protein kinase-like (PK-like)"/>
    <property type="match status" value="1"/>
</dbReference>
<keyword evidence="12" id="KW-1185">Reference proteome</keyword>
<dbReference type="PROSITE" id="PS00108">
    <property type="entry name" value="PROTEIN_KINASE_ST"/>
    <property type="match status" value="1"/>
</dbReference>
<dbReference type="GO" id="GO:0005524">
    <property type="term" value="F:ATP binding"/>
    <property type="evidence" value="ECO:0007669"/>
    <property type="project" value="UniProtKB-KW"/>
</dbReference>
<dbReference type="GO" id="GO:0004674">
    <property type="term" value="F:protein serine/threonine kinase activity"/>
    <property type="evidence" value="ECO:0007669"/>
    <property type="project" value="UniProtKB-KW"/>
</dbReference>
<dbReference type="Gene3D" id="1.10.510.10">
    <property type="entry name" value="Transferase(Phosphotransferase) domain 1"/>
    <property type="match status" value="1"/>
</dbReference>
<evidence type="ECO:0000256" key="7">
    <source>
        <dbReference type="ARBA" id="ARBA00047899"/>
    </source>
</evidence>
<evidence type="ECO:0000313" key="12">
    <source>
        <dbReference type="Proteomes" id="UP000799424"/>
    </source>
</evidence>
<evidence type="ECO:0000256" key="3">
    <source>
        <dbReference type="ARBA" id="ARBA00022679"/>
    </source>
</evidence>
<reference evidence="11" key="1">
    <citation type="journal article" date="2020" name="Stud. Mycol.">
        <title>101 Dothideomycetes genomes: a test case for predicting lifestyles and emergence of pathogens.</title>
        <authorList>
            <person name="Haridas S."/>
            <person name="Albert R."/>
            <person name="Binder M."/>
            <person name="Bloem J."/>
            <person name="Labutti K."/>
            <person name="Salamov A."/>
            <person name="Andreopoulos B."/>
            <person name="Baker S."/>
            <person name="Barry K."/>
            <person name="Bills G."/>
            <person name="Bluhm B."/>
            <person name="Cannon C."/>
            <person name="Castanera R."/>
            <person name="Culley D."/>
            <person name="Daum C."/>
            <person name="Ezra D."/>
            <person name="Gonzalez J."/>
            <person name="Henrissat B."/>
            <person name="Kuo A."/>
            <person name="Liang C."/>
            <person name="Lipzen A."/>
            <person name="Lutzoni F."/>
            <person name="Magnuson J."/>
            <person name="Mondo S."/>
            <person name="Nolan M."/>
            <person name="Ohm R."/>
            <person name="Pangilinan J."/>
            <person name="Park H.-J."/>
            <person name="Ramirez L."/>
            <person name="Alfaro M."/>
            <person name="Sun H."/>
            <person name="Tritt A."/>
            <person name="Yoshinaga Y."/>
            <person name="Zwiers L.-H."/>
            <person name="Turgeon B."/>
            <person name="Goodwin S."/>
            <person name="Spatafora J."/>
            <person name="Crous P."/>
            <person name="Grigoriev I."/>
        </authorList>
    </citation>
    <scope>NUCLEOTIDE SEQUENCE</scope>
    <source>
        <strain evidence="11">CBS 113818</strain>
    </source>
</reference>
<accession>A0A6A6ZHS1</accession>